<evidence type="ECO:0000313" key="1">
    <source>
        <dbReference type="EMBL" id="KIJ09475.1"/>
    </source>
</evidence>
<dbReference type="AlphaFoldDB" id="A0A0C9T176"/>
<protein>
    <submittedName>
        <fullName evidence="1">Unplaced genomic scaffold PAXINscaffold_137, whole genome shotgun sequence</fullName>
    </submittedName>
</protein>
<accession>A0A0C9T176</accession>
<organism evidence="1 2">
    <name type="scientific">Paxillus involutus ATCC 200175</name>
    <dbReference type="NCBI Taxonomy" id="664439"/>
    <lineage>
        <taxon>Eukaryota</taxon>
        <taxon>Fungi</taxon>
        <taxon>Dikarya</taxon>
        <taxon>Basidiomycota</taxon>
        <taxon>Agaricomycotina</taxon>
        <taxon>Agaricomycetes</taxon>
        <taxon>Agaricomycetidae</taxon>
        <taxon>Boletales</taxon>
        <taxon>Paxilineae</taxon>
        <taxon>Paxillaceae</taxon>
        <taxon>Paxillus</taxon>
    </lineage>
</organism>
<reference evidence="2" key="2">
    <citation type="submission" date="2015-01" db="EMBL/GenBank/DDBJ databases">
        <title>Evolutionary Origins and Diversification of the Mycorrhizal Mutualists.</title>
        <authorList>
            <consortium name="DOE Joint Genome Institute"/>
            <consortium name="Mycorrhizal Genomics Consortium"/>
            <person name="Kohler A."/>
            <person name="Kuo A."/>
            <person name="Nagy L.G."/>
            <person name="Floudas D."/>
            <person name="Copeland A."/>
            <person name="Barry K.W."/>
            <person name="Cichocki N."/>
            <person name="Veneault-Fourrey C."/>
            <person name="LaButti K."/>
            <person name="Lindquist E.A."/>
            <person name="Lipzen A."/>
            <person name="Lundell T."/>
            <person name="Morin E."/>
            <person name="Murat C."/>
            <person name="Riley R."/>
            <person name="Ohm R."/>
            <person name="Sun H."/>
            <person name="Tunlid A."/>
            <person name="Henrissat B."/>
            <person name="Grigoriev I.V."/>
            <person name="Hibbett D.S."/>
            <person name="Martin F."/>
        </authorList>
    </citation>
    <scope>NUCLEOTIDE SEQUENCE [LARGE SCALE GENOMIC DNA]</scope>
    <source>
        <strain evidence="2">ATCC 200175</strain>
    </source>
</reference>
<dbReference type="OrthoDB" id="3261594at2759"/>
<feature type="non-terminal residue" evidence="1">
    <location>
        <position position="1"/>
    </location>
</feature>
<sequence>RHIQKIFEDLRHHEGVQEMYSNFLDSSNYLEAVMEGKIKDEDLVLIFSINSEQLYHNKQSDCWM</sequence>
<evidence type="ECO:0000313" key="2">
    <source>
        <dbReference type="Proteomes" id="UP000053647"/>
    </source>
</evidence>
<feature type="non-terminal residue" evidence="1">
    <location>
        <position position="64"/>
    </location>
</feature>
<gene>
    <name evidence="1" type="ORF">PAXINDRAFT_50538</name>
</gene>
<dbReference type="Proteomes" id="UP000053647">
    <property type="component" value="Unassembled WGS sequence"/>
</dbReference>
<reference evidence="1 2" key="1">
    <citation type="submission" date="2014-06" db="EMBL/GenBank/DDBJ databases">
        <authorList>
            <consortium name="DOE Joint Genome Institute"/>
            <person name="Kuo A."/>
            <person name="Kohler A."/>
            <person name="Nagy L.G."/>
            <person name="Floudas D."/>
            <person name="Copeland A."/>
            <person name="Barry K.W."/>
            <person name="Cichocki N."/>
            <person name="Veneault-Fourrey C."/>
            <person name="LaButti K."/>
            <person name="Lindquist E.A."/>
            <person name="Lipzen A."/>
            <person name="Lundell T."/>
            <person name="Morin E."/>
            <person name="Murat C."/>
            <person name="Sun H."/>
            <person name="Tunlid A."/>
            <person name="Henrissat B."/>
            <person name="Grigoriev I.V."/>
            <person name="Hibbett D.S."/>
            <person name="Martin F."/>
            <person name="Nordberg H.P."/>
            <person name="Cantor M.N."/>
            <person name="Hua S.X."/>
        </authorList>
    </citation>
    <scope>NUCLEOTIDE SEQUENCE [LARGE SCALE GENOMIC DNA]</scope>
    <source>
        <strain evidence="1 2">ATCC 200175</strain>
    </source>
</reference>
<dbReference type="HOGENOM" id="CLU_202222_0_0_1"/>
<name>A0A0C9T176_PAXIN</name>
<proteinExistence type="predicted"/>
<dbReference type="EMBL" id="KN819459">
    <property type="protein sequence ID" value="KIJ09475.1"/>
    <property type="molecule type" value="Genomic_DNA"/>
</dbReference>
<keyword evidence="2" id="KW-1185">Reference proteome</keyword>